<dbReference type="NCBIfam" id="TIGR02595">
    <property type="entry name" value="PEP_CTERM"/>
    <property type="match status" value="1"/>
</dbReference>
<accession>A0ABY0TAZ9</accession>
<dbReference type="InterPro" id="IPR025507">
    <property type="entry name" value="DUF4394"/>
</dbReference>
<protein>
    <submittedName>
        <fullName evidence="3">PEP-CTERM protein-sorting domain-containing protein</fullName>
    </submittedName>
</protein>
<reference evidence="3 4" key="1">
    <citation type="submission" date="2016-10" db="EMBL/GenBank/DDBJ databases">
        <authorList>
            <person name="Varghese N."/>
            <person name="Submissions S."/>
        </authorList>
    </citation>
    <scope>NUCLEOTIDE SEQUENCE [LARGE SCALE GENOMIC DNA]</scope>
    <source>
        <strain evidence="3 4">Nl1</strain>
    </source>
</reference>
<dbReference type="RefSeq" id="WP_074631611.1">
    <property type="nucleotide sequence ID" value="NZ_FNKY01000001.1"/>
</dbReference>
<feature type="domain" description="DUF4394" evidence="2">
    <location>
        <begin position="60"/>
        <end position="311"/>
    </location>
</feature>
<gene>
    <name evidence="3" type="ORF">SAMN05216402_1312</name>
</gene>
<evidence type="ECO:0000313" key="4">
    <source>
        <dbReference type="Proteomes" id="UP000183471"/>
    </source>
</evidence>
<dbReference type="Pfam" id="PF14339">
    <property type="entry name" value="DUF4394"/>
    <property type="match status" value="1"/>
</dbReference>
<evidence type="ECO:0000313" key="3">
    <source>
        <dbReference type="EMBL" id="SDQ55753.1"/>
    </source>
</evidence>
<evidence type="ECO:0000259" key="1">
    <source>
        <dbReference type="Pfam" id="PF07589"/>
    </source>
</evidence>
<organism evidence="3 4">
    <name type="scientific">Nitrosospira multiformis</name>
    <dbReference type="NCBI Taxonomy" id="1231"/>
    <lineage>
        <taxon>Bacteria</taxon>
        <taxon>Pseudomonadati</taxon>
        <taxon>Pseudomonadota</taxon>
        <taxon>Betaproteobacteria</taxon>
        <taxon>Nitrosomonadales</taxon>
        <taxon>Nitrosomonadaceae</taxon>
        <taxon>Nitrosospira</taxon>
    </lineage>
</organism>
<dbReference type="Pfam" id="PF07589">
    <property type="entry name" value="PEP-CTERM"/>
    <property type="match status" value="1"/>
</dbReference>
<dbReference type="EMBL" id="FNKY01000001">
    <property type="protein sequence ID" value="SDQ55753.1"/>
    <property type="molecule type" value="Genomic_DNA"/>
</dbReference>
<feature type="domain" description="Ice-binding protein C-terminal" evidence="1">
    <location>
        <begin position="315"/>
        <end position="337"/>
    </location>
</feature>
<keyword evidence="4" id="KW-1185">Reference proteome</keyword>
<evidence type="ECO:0000259" key="2">
    <source>
        <dbReference type="Pfam" id="PF14339"/>
    </source>
</evidence>
<name>A0ABY0TAZ9_9PROT</name>
<sequence length="349" mass="36223">MNEMSKLVASEANCMGVTYFIRVEMRGLIAFGLVILGLLLGGDREARAALLVGLTTSNHLLTFNSATPGVISHNVAITGLQLNEEIVSIDRRPANGLIYGVGSTNHLYTIDMISGMASPVGNAFAVALSGTKFSVDFNPEYDRLRLVSNTSQNQRIDPDSGAVVDFDPATLGVQSDANLAFAAGDPNAGSAPHIVAKAYNNNFSGADETTMYDIDSVLDILVFQGGHPGSGIGTPGGSPLNPNLGVLTTIGALGFDTSELAELEITANNVAFAVLTAPGSLFSDLVTIDLASGNATSIGAIGGGQTLRGLTSLATVPEPSTLALLGLGVFGFAMRRRRILSHIVINAFR</sequence>
<comment type="caution">
    <text evidence="3">The sequence shown here is derived from an EMBL/GenBank/DDBJ whole genome shotgun (WGS) entry which is preliminary data.</text>
</comment>
<dbReference type="InterPro" id="IPR013424">
    <property type="entry name" value="Ice-binding_C"/>
</dbReference>
<dbReference type="Proteomes" id="UP000183471">
    <property type="component" value="Unassembled WGS sequence"/>
</dbReference>
<proteinExistence type="predicted"/>